<organism evidence="1 2">
    <name type="scientific">Cupriavidus pauculus</name>
    <dbReference type="NCBI Taxonomy" id="82633"/>
    <lineage>
        <taxon>Bacteria</taxon>
        <taxon>Pseudomonadati</taxon>
        <taxon>Pseudomonadota</taxon>
        <taxon>Betaproteobacteria</taxon>
        <taxon>Burkholderiales</taxon>
        <taxon>Burkholderiaceae</taxon>
        <taxon>Cupriavidus</taxon>
    </lineage>
</organism>
<name>A0A3G8GWV9_9BURK</name>
<gene>
    <name evidence="1" type="ORF">EHF44_04190</name>
</gene>
<evidence type="ECO:0000313" key="1">
    <source>
        <dbReference type="EMBL" id="AZG12697.1"/>
    </source>
</evidence>
<evidence type="ECO:0008006" key="3">
    <source>
        <dbReference type="Google" id="ProtNLM"/>
    </source>
</evidence>
<reference evidence="2" key="1">
    <citation type="submission" date="2018-11" db="EMBL/GenBank/DDBJ databases">
        <title>FDA dAtabase for Regulatory Grade micrObial Sequences (FDA-ARGOS): Supporting development and validation of Infectious Disease Dx tests.</title>
        <authorList>
            <person name="Goldberg B."/>
            <person name="Campos J."/>
            <person name="Tallon L."/>
            <person name="Sadzewicz L."/>
            <person name="Zhao X."/>
            <person name="Vavikolanu K."/>
            <person name="Mehta A."/>
            <person name="Aluvathingal J."/>
            <person name="Nadendla S."/>
            <person name="Geyer C."/>
            <person name="Nandy P."/>
            <person name="Yan Y."/>
            <person name="Sichtig H."/>
        </authorList>
    </citation>
    <scope>NUCLEOTIDE SEQUENCE [LARGE SCALE GENOMIC DNA]</scope>
    <source>
        <strain evidence="2">FDAARGOS_614</strain>
    </source>
</reference>
<dbReference type="KEGG" id="cpau:EHF44_04190"/>
<proteinExistence type="predicted"/>
<evidence type="ECO:0000313" key="2">
    <source>
        <dbReference type="Proteomes" id="UP000270411"/>
    </source>
</evidence>
<dbReference type="CDD" id="cd20694">
    <property type="entry name" value="CdiI_Ct-like"/>
    <property type="match status" value="1"/>
</dbReference>
<dbReference type="Proteomes" id="UP000270411">
    <property type="component" value="Chromosome 1"/>
</dbReference>
<dbReference type="InterPro" id="IPR049796">
    <property type="entry name" value="CdiI_Ct-like"/>
</dbReference>
<dbReference type="EMBL" id="CP033969">
    <property type="protein sequence ID" value="AZG12697.1"/>
    <property type="molecule type" value="Genomic_DNA"/>
</dbReference>
<dbReference type="AlphaFoldDB" id="A0A3G8GWV9"/>
<dbReference type="OrthoDB" id="3695133at2"/>
<dbReference type="RefSeq" id="WP_124682585.1">
    <property type="nucleotide sequence ID" value="NZ_CP033969.1"/>
</dbReference>
<sequence length="121" mass="13241">MTMKYQDIMEIPKSQVDLALGSNLPETVANACLSIAHFEKDWKWVLERLCGVANDVSQLSSLRNLAVTCIGHVVRTNPTANTDIMRHILEQFANDPKISGAASDALDDLKIFGGRIDADNG</sequence>
<accession>A0A3G8GWV9</accession>
<protein>
    <recommendedName>
        <fullName evidence="3">HEAT repeat domain-containing protein</fullName>
    </recommendedName>
</protein>